<name>A0AAV5W768_9BILA</name>
<gene>
    <name evidence="2" type="ORF">PFISCL1PPCAC_17913</name>
</gene>
<evidence type="ECO:0000313" key="2">
    <source>
        <dbReference type="EMBL" id="GMT26616.1"/>
    </source>
</evidence>
<evidence type="ECO:0000313" key="3">
    <source>
        <dbReference type="Proteomes" id="UP001432322"/>
    </source>
</evidence>
<feature type="transmembrane region" description="Helical" evidence="1">
    <location>
        <begin position="221"/>
        <end position="241"/>
    </location>
</feature>
<accession>A0AAV5W768</accession>
<feature type="transmembrane region" description="Helical" evidence="1">
    <location>
        <begin position="188"/>
        <end position="209"/>
    </location>
</feature>
<feature type="non-terminal residue" evidence="2">
    <location>
        <position position="1"/>
    </location>
</feature>
<sequence>LESLSILLNQCWAEYHHDRPSMESVIVSIENLTEELTEMSTRRWKREGALWRSEVNDDWRTQVQEDAAKLIELIREEAVRDLEVAEQHTVTNRIDERRQKSENCCYTCCISNNLCLAKRVCCFSSPTASRTMAGFRIAFQVGHTIKCWTFWVMDAYHHYKYKHDPTYTLSYTIDDPDLYRYLTSVTRIVQAVQTVIVEILFCLLVFSACKQIRPSRMASVIIFEILYVCAFAFLLTYFQLFNGM</sequence>
<keyword evidence="1" id="KW-1133">Transmembrane helix</keyword>
<dbReference type="Proteomes" id="UP001432322">
    <property type="component" value="Unassembled WGS sequence"/>
</dbReference>
<dbReference type="EMBL" id="BTSY01000005">
    <property type="protein sequence ID" value="GMT26616.1"/>
    <property type="molecule type" value="Genomic_DNA"/>
</dbReference>
<reference evidence="2" key="1">
    <citation type="submission" date="2023-10" db="EMBL/GenBank/DDBJ databases">
        <title>Genome assembly of Pristionchus species.</title>
        <authorList>
            <person name="Yoshida K."/>
            <person name="Sommer R.J."/>
        </authorList>
    </citation>
    <scope>NUCLEOTIDE SEQUENCE</scope>
    <source>
        <strain evidence="2">RS5133</strain>
    </source>
</reference>
<comment type="caution">
    <text evidence="2">The sequence shown here is derived from an EMBL/GenBank/DDBJ whole genome shotgun (WGS) entry which is preliminary data.</text>
</comment>
<keyword evidence="1" id="KW-0472">Membrane</keyword>
<keyword evidence="3" id="KW-1185">Reference proteome</keyword>
<evidence type="ECO:0000256" key="1">
    <source>
        <dbReference type="SAM" id="Phobius"/>
    </source>
</evidence>
<organism evidence="2 3">
    <name type="scientific">Pristionchus fissidentatus</name>
    <dbReference type="NCBI Taxonomy" id="1538716"/>
    <lineage>
        <taxon>Eukaryota</taxon>
        <taxon>Metazoa</taxon>
        <taxon>Ecdysozoa</taxon>
        <taxon>Nematoda</taxon>
        <taxon>Chromadorea</taxon>
        <taxon>Rhabditida</taxon>
        <taxon>Rhabditina</taxon>
        <taxon>Diplogasteromorpha</taxon>
        <taxon>Diplogasteroidea</taxon>
        <taxon>Neodiplogasteridae</taxon>
        <taxon>Pristionchus</taxon>
    </lineage>
</organism>
<feature type="non-terminal residue" evidence="2">
    <location>
        <position position="244"/>
    </location>
</feature>
<dbReference type="AlphaFoldDB" id="A0AAV5W768"/>
<proteinExistence type="predicted"/>
<evidence type="ECO:0008006" key="4">
    <source>
        <dbReference type="Google" id="ProtNLM"/>
    </source>
</evidence>
<keyword evidence="1" id="KW-0812">Transmembrane</keyword>
<protein>
    <recommendedName>
        <fullName evidence="4">Serine-threonine/tyrosine-protein kinase catalytic domain-containing protein</fullName>
    </recommendedName>
</protein>